<name>F2KNX9_ARCVS</name>
<organism evidence="1 2">
    <name type="scientific">Archaeoglobus veneficus (strain DSM 11195 / SNP6)</name>
    <dbReference type="NCBI Taxonomy" id="693661"/>
    <lineage>
        <taxon>Archaea</taxon>
        <taxon>Methanobacteriati</taxon>
        <taxon>Methanobacteriota</taxon>
        <taxon>Archaeoglobi</taxon>
        <taxon>Archaeoglobales</taxon>
        <taxon>Archaeoglobaceae</taxon>
        <taxon>Archaeoglobus</taxon>
    </lineage>
</organism>
<protein>
    <submittedName>
        <fullName evidence="1">Uncharacterized protein</fullName>
    </submittedName>
</protein>
<dbReference type="KEGG" id="ave:Arcve_1453"/>
<dbReference type="GeneID" id="10394577"/>
<keyword evidence="2" id="KW-1185">Reference proteome</keyword>
<reference evidence="1 2" key="1">
    <citation type="submission" date="2011-03" db="EMBL/GenBank/DDBJ databases">
        <title>The complete genome of Archaeoglobus veneficus SNP6.</title>
        <authorList>
            <consortium name="US DOE Joint Genome Institute (JGI-PGF)"/>
            <person name="Lucas S."/>
            <person name="Copeland A."/>
            <person name="Lapidus A."/>
            <person name="Bruce D."/>
            <person name="Goodwin L."/>
            <person name="Pitluck S."/>
            <person name="Kyrpides N."/>
            <person name="Mavromatis K."/>
            <person name="Pagani I."/>
            <person name="Ivanova N."/>
            <person name="Mikhailova N."/>
            <person name="Lu M."/>
            <person name="Detter J.C."/>
            <person name="Tapia R."/>
            <person name="Han C."/>
            <person name="Land M."/>
            <person name="Hauser L."/>
            <person name="Markowitz V."/>
            <person name="Cheng J.-F."/>
            <person name="Hugenholtz P."/>
            <person name="Woyke T."/>
            <person name="Wu D."/>
            <person name="Spring S."/>
            <person name="Brambilla E."/>
            <person name="Klenk H.-P."/>
            <person name="Eisen J.A."/>
        </authorList>
    </citation>
    <scope>NUCLEOTIDE SEQUENCE [LARGE SCALE GENOMIC DNA]</scope>
    <source>
        <strain>SNP6</strain>
    </source>
</reference>
<evidence type="ECO:0000313" key="1">
    <source>
        <dbReference type="EMBL" id="AEA47456.1"/>
    </source>
</evidence>
<evidence type="ECO:0000313" key="2">
    <source>
        <dbReference type="Proteomes" id="UP000008136"/>
    </source>
</evidence>
<dbReference type="HOGENOM" id="CLU_1801624_0_0_2"/>
<dbReference type="Proteomes" id="UP000008136">
    <property type="component" value="Chromosome"/>
</dbReference>
<proteinExistence type="predicted"/>
<dbReference type="EMBL" id="CP002588">
    <property type="protein sequence ID" value="AEA47456.1"/>
    <property type="molecule type" value="Genomic_DNA"/>
</dbReference>
<dbReference type="OrthoDB" id="50304at2157"/>
<dbReference type="RefSeq" id="WP_013684117.1">
    <property type="nucleotide sequence ID" value="NC_015320.1"/>
</dbReference>
<dbReference type="STRING" id="693661.Arcve_1453"/>
<dbReference type="AlphaFoldDB" id="F2KNX9"/>
<accession>F2KNX9</accession>
<dbReference type="eggNOG" id="arCOG06109">
    <property type="taxonomic scope" value="Archaea"/>
</dbReference>
<gene>
    <name evidence="1" type="ordered locus">Arcve_1453</name>
</gene>
<sequence>MYLYPKEILADTYVSKVGGFSSELDEREIGINALALSMNTSIIANETEARLRFFDDRPLPYFLRRSYRIVGLEENMDGFEASPNGEVVFSEKCELRDVEGRDVIINTVESFRIDGDYSSVVRALRRRVWL</sequence>